<feature type="domain" description="RRM" evidence="5">
    <location>
        <begin position="182"/>
        <end position="259"/>
    </location>
</feature>
<dbReference type="GO" id="GO:0003729">
    <property type="term" value="F:mRNA binding"/>
    <property type="evidence" value="ECO:0000318"/>
    <property type="project" value="GO_Central"/>
</dbReference>
<reference evidence="7" key="1">
    <citation type="submission" date="2025-08" db="UniProtKB">
        <authorList>
            <consortium name="RefSeq"/>
        </authorList>
    </citation>
    <scope>IDENTIFICATION</scope>
    <source>
        <tissue evidence="7">Leaves</tissue>
    </source>
</reference>
<dbReference type="InterPro" id="IPR000504">
    <property type="entry name" value="RRM_dom"/>
</dbReference>
<dbReference type="InParanoid" id="A0A2I4DXV7"/>
<dbReference type="STRING" id="51240.A0A2I4DXV7"/>
<feature type="chain" id="PRO_5028459607" evidence="4">
    <location>
        <begin position="16"/>
        <end position="377"/>
    </location>
</feature>
<dbReference type="PANTHER" id="PTHR48025">
    <property type="entry name" value="OS02G0815200 PROTEIN"/>
    <property type="match status" value="1"/>
</dbReference>
<accession>A0A2I4DXV7</accession>
<keyword evidence="4" id="KW-0732">Signal</keyword>
<dbReference type="InterPro" id="IPR035979">
    <property type="entry name" value="RBD_domain_sf"/>
</dbReference>
<dbReference type="SUPFAM" id="SSF54928">
    <property type="entry name" value="RNA-binding domain, RBD"/>
    <property type="match status" value="2"/>
</dbReference>
<name>A0A2I4DXV7_JUGRE</name>
<gene>
    <name evidence="7" type="primary">LOC108984456</name>
</gene>
<evidence type="ECO:0000256" key="2">
    <source>
        <dbReference type="PROSITE-ProRule" id="PRU00176"/>
    </source>
</evidence>
<dbReference type="KEGG" id="jre:108984456"/>
<proteinExistence type="predicted"/>
<dbReference type="Proteomes" id="UP000235220">
    <property type="component" value="Chromosome 2"/>
</dbReference>
<evidence type="ECO:0000256" key="3">
    <source>
        <dbReference type="SAM" id="MobiDB-lite"/>
    </source>
</evidence>
<feature type="signal peptide" evidence="4">
    <location>
        <begin position="1"/>
        <end position="15"/>
    </location>
</feature>
<dbReference type="Pfam" id="PF00076">
    <property type="entry name" value="RRM_1"/>
    <property type="match status" value="2"/>
</dbReference>
<dbReference type="OrthoDB" id="439808at2759"/>
<evidence type="ECO:0000256" key="1">
    <source>
        <dbReference type="ARBA" id="ARBA00022884"/>
    </source>
</evidence>
<evidence type="ECO:0000259" key="5">
    <source>
        <dbReference type="PROSITE" id="PS50102"/>
    </source>
</evidence>
<dbReference type="CDD" id="cd00590">
    <property type="entry name" value="RRM_SF"/>
    <property type="match status" value="1"/>
</dbReference>
<protein>
    <submittedName>
        <fullName evidence="7">30 kDa ribonucleoprotein, chloroplastic</fullName>
    </submittedName>
</protein>
<evidence type="ECO:0000313" key="6">
    <source>
        <dbReference type="Proteomes" id="UP000235220"/>
    </source>
</evidence>
<keyword evidence="6" id="KW-1185">Reference proteome</keyword>
<dbReference type="GO" id="GO:1901259">
    <property type="term" value="P:chloroplast rRNA processing"/>
    <property type="evidence" value="ECO:0000318"/>
    <property type="project" value="GO_Central"/>
</dbReference>
<dbReference type="PANTHER" id="PTHR48025:SF6">
    <property type="entry name" value="RRM DOMAIN-CONTAINING PROTEIN"/>
    <property type="match status" value="1"/>
</dbReference>
<dbReference type="RefSeq" id="XP_018811972.2">
    <property type="nucleotide sequence ID" value="XM_018956427.2"/>
</dbReference>
<keyword evidence="1 2" id="KW-0694">RNA-binding</keyword>
<dbReference type="SMART" id="SM00360">
    <property type="entry name" value="RRM"/>
    <property type="match status" value="2"/>
</dbReference>
<feature type="domain" description="RRM" evidence="5">
    <location>
        <begin position="278"/>
        <end position="356"/>
    </location>
</feature>
<sequence length="377" mass="42104">MGLDAWVLPVALLLATPTPPHHHQQPRNSPTTPLLPPFLQPKPQLLPYLFTDLEEQKGNGDFAVRKQRLEEAPFYPSWIKSSFSIPLLRDRKSMAVIEAALPIFSVCSSSFKLPFSSNKVLCKKLRNFTPIPIIFPNYPLSSLPLVVNKPSRNNLCFELCSALQEVVLEEEAEQAQGSNPKSKLYLVNLPWSLSATDIKNLLGQCGTVKDIEIIKQKNGKSRGFAFVTMASAEEAQAVIDKFNSYEISGRKIRIELSKRFKKPSPPRPEAPAAGETRHKIYVSNLAWKARSTHLRDLFSENFKPVSARVVFDAPLGRSAGYGFVSFATQEEAEAAISNLDGKELMGRPLRLKFSEKNVNEAGIEKEEDLSEGQQEEL</sequence>
<feature type="region of interest" description="Disordered" evidence="3">
    <location>
        <begin position="356"/>
        <end position="377"/>
    </location>
</feature>
<feature type="compositionally biased region" description="Acidic residues" evidence="3">
    <location>
        <begin position="365"/>
        <end position="377"/>
    </location>
</feature>
<dbReference type="GeneID" id="108984456"/>
<dbReference type="AlphaFoldDB" id="A0A2I4DXV7"/>
<organism evidence="6 7">
    <name type="scientific">Juglans regia</name>
    <name type="common">English walnut</name>
    <dbReference type="NCBI Taxonomy" id="51240"/>
    <lineage>
        <taxon>Eukaryota</taxon>
        <taxon>Viridiplantae</taxon>
        <taxon>Streptophyta</taxon>
        <taxon>Embryophyta</taxon>
        <taxon>Tracheophyta</taxon>
        <taxon>Spermatophyta</taxon>
        <taxon>Magnoliopsida</taxon>
        <taxon>eudicotyledons</taxon>
        <taxon>Gunneridae</taxon>
        <taxon>Pentapetalae</taxon>
        <taxon>rosids</taxon>
        <taxon>fabids</taxon>
        <taxon>Fagales</taxon>
        <taxon>Juglandaceae</taxon>
        <taxon>Juglans</taxon>
    </lineage>
</organism>
<evidence type="ECO:0000256" key="4">
    <source>
        <dbReference type="SAM" id="SignalP"/>
    </source>
</evidence>
<evidence type="ECO:0000313" key="7">
    <source>
        <dbReference type="RefSeq" id="XP_018811972.2"/>
    </source>
</evidence>
<dbReference type="InterPro" id="IPR012677">
    <property type="entry name" value="Nucleotide-bd_a/b_plait_sf"/>
</dbReference>
<dbReference type="InterPro" id="IPR050502">
    <property type="entry name" value="Euk_RNA-bind_prot"/>
</dbReference>
<dbReference type="PROSITE" id="PS50102">
    <property type="entry name" value="RRM"/>
    <property type="match status" value="2"/>
</dbReference>
<dbReference type="GO" id="GO:0009507">
    <property type="term" value="C:chloroplast"/>
    <property type="evidence" value="ECO:0007669"/>
    <property type="project" value="GOC"/>
</dbReference>
<dbReference type="FunCoup" id="A0A2I4DXV7">
    <property type="interactions" value="2252"/>
</dbReference>
<dbReference type="Gene3D" id="3.30.70.330">
    <property type="match status" value="2"/>
</dbReference>
<keyword evidence="7" id="KW-0687">Ribonucleoprotein</keyword>
<dbReference type="GO" id="GO:1990904">
    <property type="term" value="C:ribonucleoprotein complex"/>
    <property type="evidence" value="ECO:0007669"/>
    <property type="project" value="UniProtKB-KW"/>
</dbReference>